<name>A0A1I4ACM2_9PSEU</name>
<proteinExistence type="predicted"/>
<feature type="region of interest" description="Disordered" evidence="1">
    <location>
        <begin position="117"/>
        <end position="273"/>
    </location>
</feature>
<feature type="compositionally biased region" description="Low complexity" evidence="1">
    <location>
        <begin position="231"/>
        <end position="240"/>
    </location>
</feature>
<sequence>MYLSPPWSPQPDHEHFKEKPGRIRVNHSFGRAFVDRDDFIVTLWNHAGGSNEYRHIRSVLGDSRRGCHSGRHGCSSPSRARHQGGARASGRQPCLRHHRAIDSPLWTQSDALRTQLVPRDCRTTDGPRREDAPTAQLAPRYRLRPTARRGSGRRKRKPRLRFSSASGHRSRSADRLLRCPLPSGRRRHRRRRREARRPARIRARVARMAHPAGRHHHRLGARRSRRRGSARSRISGSGASTCALSRRRSDRRTGRCSLMSTRRADPATEPRRVASVTAARAAIGAVCRPDAKCLRPVERAPAQHRAASAWCAVGPAQPDRPRPRLDGSERGNGHIGTLAPTTRLRAGRRP</sequence>
<dbReference type="Proteomes" id="UP000199025">
    <property type="component" value="Unassembled WGS sequence"/>
</dbReference>
<dbReference type="AlphaFoldDB" id="A0A1I4ACM2"/>
<dbReference type="EMBL" id="FORP01000023">
    <property type="protein sequence ID" value="SFK53847.1"/>
    <property type="molecule type" value="Genomic_DNA"/>
</dbReference>
<feature type="compositionally biased region" description="Basic residues" evidence="1">
    <location>
        <begin position="184"/>
        <end position="230"/>
    </location>
</feature>
<evidence type="ECO:0000313" key="2">
    <source>
        <dbReference type="EMBL" id="SFK53847.1"/>
    </source>
</evidence>
<feature type="compositionally biased region" description="Basic and acidic residues" evidence="1">
    <location>
        <begin position="319"/>
        <end position="332"/>
    </location>
</feature>
<protein>
    <submittedName>
        <fullName evidence="2">Uncharacterized protein</fullName>
    </submittedName>
</protein>
<reference evidence="2 3" key="1">
    <citation type="submission" date="2016-10" db="EMBL/GenBank/DDBJ databases">
        <authorList>
            <person name="de Groot N.N."/>
        </authorList>
    </citation>
    <scope>NUCLEOTIDE SEQUENCE [LARGE SCALE GENOMIC DNA]</scope>
    <source>
        <strain evidence="2 3">DSM 44468</strain>
    </source>
</reference>
<feature type="region of interest" description="Disordered" evidence="1">
    <location>
        <begin position="68"/>
        <end position="94"/>
    </location>
</feature>
<evidence type="ECO:0000256" key="1">
    <source>
        <dbReference type="SAM" id="MobiDB-lite"/>
    </source>
</evidence>
<feature type="compositionally biased region" description="Basic residues" evidence="1">
    <location>
        <begin position="141"/>
        <end position="160"/>
    </location>
</feature>
<organism evidence="2 3">
    <name type="scientific">Amycolatopsis sacchari</name>
    <dbReference type="NCBI Taxonomy" id="115433"/>
    <lineage>
        <taxon>Bacteria</taxon>
        <taxon>Bacillati</taxon>
        <taxon>Actinomycetota</taxon>
        <taxon>Actinomycetes</taxon>
        <taxon>Pseudonocardiales</taxon>
        <taxon>Pseudonocardiaceae</taxon>
        <taxon>Amycolatopsis</taxon>
    </lineage>
</organism>
<feature type="compositionally biased region" description="Basic and acidic residues" evidence="1">
    <location>
        <begin position="119"/>
        <end position="132"/>
    </location>
</feature>
<feature type="compositionally biased region" description="Basic and acidic residues" evidence="1">
    <location>
        <begin position="262"/>
        <end position="272"/>
    </location>
</feature>
<evidence type="ECO:0000313" key="3">
    <source>
        <dbReference type="Proteomes" id="UP000199025"/>
    </source>
</evidence>
<gene>
    <name evidence="2" type="ORF">SAMN05421835_123121</name>
</gene>
<accession>A0A1I4ACM2</accession>
<dbReference type="STRING" id="115433.SAMN05421835_123121"/>
<keyword evidence="3" id="KW-1185">Reference proteome</keyword>
<feature type="region of interest" description="Disordered" evidence="1">
    <location>
        <begin position="313"/>
        <end position="350"/>
    </location>
</feature>